<reference evidence="1 2" key="1">
    <citation type="submission" date="2016-07" db="EMBL/GenBank/DDBJ databases">
        <title>Complete genome sequence of Altererythrobacter namhicola JCM 16345T, containing esterase-encoding genes.</title>
        <authorList>
            <person name="Cheng H."/>
            <person name="Wu Y.-H."/>
            <person name="Jian S.-L."/>
            <person name="Huo Y.-Y."/>
            <person name="Wang C.-S."/>
            <person name="Xu X.-W."/>
        </authorList>
    </citation>
    <scope>NUCLEOTIDE SEQUENCE [LARGE SCALE GENOMIC DNA]</scope>
    <source>
        <strain evidence="1 2">JCM 16345</strain>
    </source>
</reference>
<dbReference type="GO" id="GO:0032259">
    <property type="term" value="P:methylation"/>
    <property type="evidence" value="ECO:0007669"/>
    <property type="project" value="UniProtKB-KW"/>
</dbReference>
<accession>A0A1C7D5M7</accession>
<sequence length="199" mass="21624">MADDSKTARFTTARKAMVDSQLRTSGVNAPFVLARMGSVPREDFVPEAQAAFAYMDRAVPLSGRSALPPPVVQGRMLEEAAPALSDDVLLVDHAPSYLAELLRPLVTSVTVISPEDAVKASRKRTKHTLLIVHGAAEQLPDTLVKRLADDGRIVTGLFDRGVTRIAIGRKSDRDVAFYPVAEMGIPVLEEFAKPKAWSF</sequence>
<evidence type="ECO:0000313" key="2">
    <source>
        <dbReference type="Proteomes" id="UP000092698"/>
    </source>
</evidence>
<evidence type="ECO:0000313" key="1">
    <source>
        <dbReference type="EMBL" id="ANU06774.1"/>
    </source>
</evidence>
<dbReference type="STRING" id="645517.A6F65_00449"/>
<protein>
    <submittedName>
        <fullName evidence="1">Protein-L-isoaspartate O-methyltransferase</fullName>
    </submittedName>
</protein>
<name>A0A1C7D5M7_9SPHN</name>
<dbReference type="GO" id="GO:0008168">
    <property type="term" value="F:methyltransferase activity"/>
    <property type="evidence" value="ECO:0007669"/>
    <property type="project" value="UniProtKB-KW"/>
</dbReference>
<dbReference type="KEGG" id="anh:A6F65_00449"/>
<keyword evidence="1" id="KW-0808">Transferase</keyword>
<dbReference type="PATRIC" id="fig|645517.4.peg.449"/>
<dbReference type="RefSeq" id="WP_067785477.1">
    <property type="nucleotide sequence ID" value="NZ_CP016545.1"/>
</dbReference>
<dbReference type="EMBL" id="CP016545">
    <property type="protein sequence ID" value="ANU06774.1"/>
    <property type="molecule type" value="Genomic_DNA"/>
</dbReference>
<dbReference type="Proteomes" id="UP000092698">
    <property type="component" value="Chromosome"/>
</dbReference>
<keyword evidence="2" id="KW-1185">Reference proteome</keyword>
<dbReference type="Pfam" id="PF01135">
    <property type="entry name" value="PCMT"/>
    <property type="match status" value="1"/>
</dbReference>
<organism evidence="1 2">
    <name type="scientific">Paraurantiacibacter namhicola</name>
    <dbReference type="NCBI Taxonomy" id="645517"/>
    <lineage>
        <taxon>Bacteria</taxon>
        <taxon>Pseudomonadati</taxon>
        <taxon>Pseudomonadota</taxon>
        <taxon>Alphaproteobacteria</taxon>
        <taxon>Sphingomonadales</taxon>
        <taxon>Erythrobacteraceae</taxon>
        <taxon>Paraurantiacibacter</taxon>
    </lineage>
</organism>
<proteinExistence type="predicted"/>
<dbReference type="AlphaFoldDB" id="A0A1C7D5M7"/>
<keyword evidence="1" id="KW-0489">Methyltransferase</keyword>
<gene>
    <name evidence="1" type="ORF">A6F65_00449</name>
</gene>
<dbReference type="SUPFAM" id="SSF53335">
    <property type="entry name" value="S-adenosyl-L-methionine-dependent methyltransferases"/>
    <property type="match status" value="1"/>
</dbReference>
<dbReference type="Gene3D" id="3.40.50.150">
    <property type="entry name" value="Vaccinia Virus protein VP39"/>
    <property type="match status" value="1"/>
</dbReference>
<dbReference type="InterPro" id="IPR029063">
    <property type="entry name" value="SAM-dependent_MTases_sf"/>
</dbReference>